<sequence length="206" mass="23187">MRDSMWPVRIRGYSQGIWALLIVVYLFSFVQGITIRVPERSITEPVQGSVLFSVDIACTGIPTIGWTFTSESEQRNVVSWKHGGIVNISEFYQERVHTFSNGSFILSDVKLQDTGYYIISVTEPSGNSRDAGLVLHVTEVIYEDVQYLAVSALALGAVAGTLMLSMWLLNKLYHYVISLRKRGRIPEHSHTELQILREHPARSGDN</sequence>
<protein>
    <submittedName>
        <fullName evidence="3">V-set and transmembrane domain-containing protein 5</fullName>
    </submittedName>
</protein>
<dbReference type="GeneID" id="115815725"/>
<dbReference type="SUPFAM" id="SSF48726">
    <property type="entry name" value="Immunoglobulin"/>
    <property type="match status" value="1"/>
</dbReference>
<feature type="transmembrane region" description="Helical" evidence="1">
    <location>
        <begin position="147"/>
        <end position="169"/>
    </location>
</feature>
<name>A0A6J2VS82_CHACN</name>
<accession>A0A6J2VS82</accession>
<dbReference type="Gene3D" id="2.60.40.10">
    <property type="entry name" value="Immunoglobulins"/>
    <property type="match status" value="1"/>
</dbReference>
<dbReference type="InterPro" id="IPR013783">
    <property type="entry name" value="Ig-like_fold"/>
</dbReference>
<keyword evidence="1" id="KW-0472">Membrane</keyword>
<organism evidence="2 3">
    <name type="scientific">Chanos chanos</name>
    <name type="common">Milkfish</name>
    <name type="synonym">Mugil chanos</name>
    <dbReference type="NCBI Taxonomy" id="29144"/>
    <lineage>
        <taxon>Eukaryota</taxon>
        <taxon>Metazoa</taxon>
        <taxon>Chordata</taxon>
        <taxon>Craniata</taxon>
        <taxon>Vertebrata</taxon>
        <taxon>Euteleostomi</taxon>
        <taxon>Actinopterygii</taxon>
        <taxon>Neopterygii</taxon>
        <taxon>Teleostei</taxon>
        <taxon>Ostariophysi</taxon>
        <taxon>Gonorynchiformes</taxon>
        <taxon>Chanidae</taxon>
        <taxon>Chanos</taxon>
    </lineage>
</organism>
<keyword evidence="1" id="KW-1133">Transmembrane helix</keyword>
<evidence type="ECO:0000313" key="2">
    <source>
        <dbReference type="Proteomes" id="UP000504632"/>
    </source>
</evidence>
<keyword evidence="1 3" id="KW-0812">Transmembrane</keyword>
<dbReference type="InParanoid" id="A0A6J2VS82"/>
<reference evidence="3" key="1">
    <citation type="submission" date="2025-08" db="UniProtKB">
        <authorList>
            <consortium name="RefSeq"/>
        </authorList>
    </citation>
    <scope>IDENTIFICATION</scope>
</reference>
<keyword evidence="2" id="KW-1185">Reference proteome</keyword>
<dbReference type="Proteomes" id="UP000504632">
    <property type="component" value="Chromosome 6"/>
</dbReference>
<dbReference type="RefSeq" id="XP_030634579.1">
    <property type="nucleotide sequence ID" value="XM_030778719.1"/>
</dbReference>
<dbReference type="AlphaFoldDB" id="A0A6J2VS82"/>
<dbReference type="OrthoDB" id="9933251at2759"/>
<proteinExistence type="predicted"/>
<gene>
    <name evidence="3" type="primary">vstm5</name>
</gene>
<dbReference type="CTD" id="387804"/>
<evidence type="ECO:0000313" key="3">
    <source>
        <dbReference type="RefSeq" id="XP_030634579.1"/>
    </source>
</evidence>
<dbReference type="InterPro" id="IPR036179">
    <property type="entry name" value="Ig-like_dom_sf"/>
</dbReference>
<evidence type="ECO:0000256" key="1">
    <source>
        <dbReference type="SAM" id="Phobius"/>
    </source>
</evidence>